<dbReference type="PROSITE" id="PS51462">
    <property type="entry name" value="NUDIX"/>
    <property type="match status" value="1"/>
</dbReference>
<dbReference type="Gene3D" id="3.40.50.1240">
    <property type="entry name" value="Phosphoglycerate mutase-like"/>
    <property type="match status" value="1"/>
</dbReference>
<feature type="region of interest" description="Disordered" evidence="2">
    <location>
        <begin position="1"/>
        <end position="50"/>
    </location>
</feature>
<dbReference type="Proteomes" id="UP000244384">
    <property type="component" value="Chromosome"/>
</dbReference>
<organism evidence="4 5">
    <name type="scientific">Aeromicrobium chenweiae</name>
    <dbReference type="NCBI Taxonomy" id="2079793"/>
    <lineage>
        <taxon>Bacteria</taxon>
        <taxon>Bacillati</taxon>
        <taxon>Actinomycetota</taxon>
        <taxon>Actinomycetes</taxon>
        <taxon>Propionibacteriales</taxon>
        <taxon>Nocardioidaceae</taxon>
        <taxon>Aeromicrobium</taxon>
    </lineage>
</organism>
<dbReference type="InterPro" id="IPR013078">
    <property type="entry name" value="His_Pase_superF_clade-1"/>
</dbReference>
<accession>A0A2S0WIK7</accession>
<dbReference type="EMBL" id="CP026952">
    <property type="protein sequence ID" value="AWB91181.1"/>
    <property type="molecule type" value="Genomic_DNA"/>
</dbReference>
<feature type="region of interest" description="Disordered" evidence="2">
    <location>
        <begin position="147"/>
        <end position="216"/>
    </location>
</feature>
<evidence type="ECO:0000313" key="4">
    <source>
        <dbReference type="EMBL" id="AWB91181.1"/>
    </source>
</evidence>
<feature type="compositionally biased region" description="Basic residues" evidence="2">
    <location>
        <begin position="1"/>
        <end position="15"/>
    </location>
</feature>
<dbReference type="InterPro" id="IPR020084">
    <property type="entry name" value="NUDIX_hydrolase_CS"/>
</dbReference>
<feature type="compositionally biased region" description="Basic and acidic residues" evidence="2">
    <location>
        <begin position="16"/>
        <end position="38"/>
    </location>
</feature>
<evidence type="ECO:0000259" key="3">
    <source>
        <dbReference type="PROSITE" id="PS51462"/>
    </source>
</evidence>
<reference evidence="5" key="1">
    <citation type="submission" date="2018-01" db="EMBL/GenBank/DDBJ databases">
        <authorList>
            <person name="Li J."/>
        </authorList>
    </citation>
    <scope>NUCLEOTIDE SEQUENCE [LARGE SCALE GENOMIC DNA]</scope>
    <source>
        <strain evidence="5">592</strain>
    </source>
</reference>
<dbReference type="GO" id="GO:0004081">
    <property type="term" value="F:bis(5'-nucleosyl)-tetraphosphatase (asymmetrical) activity"/>
    <property type="evidence" value="ECO:0007669"/>
    <property type="project" value="TreeGrafter"/>
</dbReference>
<keyword evidence="5" id="KW-1185">Reference proteome</keyword>
<dbReference type="PANTHER" id="PTHR21340">
    <property type="entry name" value="DIADENOSINE 5,5-P1,P4-TETRAPHOSPHATE PYROPHOSPHOHYDROLASE MUTT"/>
    <property type="match status" value="1"/>
</dbReference>
<dbReference type="SMART" id="SM00855">
    <property type="entry name" value="PGAM"/>
    <property type="match status" value="1"/>
</dbReference>
<evidence type="ECO:0000256" key="2">
    <source>
        <dbReference type="SAM" id="MobiDB-lite"/>
    </source>
</evidence>
<dbReference type="KEGG" id="aez:C3E78_02495"/>
<dbReference type="GO" id="GO:0006167">
    <property type="term" value="P:AMP biosynthetic process"/>
    <property type="evidence" value="ECO:0007669"/>
    <property type="project" value="TreeGrafter"/>
</dbReference>
<dbReference type="PANTHER" id="PTHR21340:SF0">
    <property type="entry name" value="BIS(5'-NUCLEOSYL)-TETRAPHOSPHATASE [ASYMMETRICAL]"/>
    <property type="match status" value="1"/>
</dbReference>
<proteinExistence type="predicted"/>
<dbReference type="CDD" id="cd03673">
    <property type="entry name" value="NUDIX_Ap6A_hydrolase"/>
    <property type="match status" value="1"/>
</dbReference>
<sequence length="516" mass="56821">MADRGQHHRRVRVLARRHDEAPARDQRDRAQRGGELRPDSGPAHVAERPHLTVPRVADVAQPVLDLRQRDPRAQSGHERAAAGSLAVRLPLQVGGGPAVELVHRLDRLRQHRAGGQVPERSVLGEAGPRGCGAGIAQAEVLTDRRPVREPGHDRAGGQRVEGCGERRAGVRGAATVDQPARGDRDGEDQQRCDDEAHTETTLHRVHTSFTRSSLPRGTIRTMGSERITTAAGGIVWRNRTGPARPQPRVELLVVHRPSYDDWTFPKGKTDPGEELQTTAVREIGEEAGVRVRLGHPLQDISYPISGGTKRVSYWCARLVGSDEATPFVPNKEVDEIRWVSPKDARSLLTYEHDRQLLETFRALQERQAHRTRTLVVLRHGKAAPRSSGIEDLDRPLTSAGLDRARALVPVLGAYGIRRVVSSPAVRCAQTVEPYAHSIDTFLEIDDRLSEDTRSAQVERSIAAIMDRKKPAVLSSHRPTLPWILDAIGVDQVELAPGQGIVVHHRKGVVHATELLA</sequence>
<gene>
    <name evidence="4" type="ORF">C3E78_02495</name>
</gene>
<keyword evidence="1" id="KW-0378">Hydrolase</keyword>
<dbReference type="Pfam" id="PF00293">
    <property type="entry name" value="NUDIX"/>
    <property type="match status" value="1"/>
</dbReference>
<dbReference type="CDD" id="cd07067">
    <property type="entry name" value="HP_PGM_like"/>
    <property type="match status" value="1"/>
</dbReference>
<dbReference type="Pfam" id="PF00300">
    <property type="entry name" value="His_Phos_1"/>
    <property type="match status" value="1"/>
</dbReference>
<dbReference type="InterPro" id="IPR029033">
    <property type="entry name" value="His_PPase_superfam"/>
</dbReference>
<feature type="compositionally biased region" description="Basic and acidic residues" evidence="2">
    <location>
        <begin position="180"/>
        <end position="202"/>
    </location>
</feature>
<dbReference type="PROSITE" id="PS00893">
    <property type="entry name" value="NUDIX_BOX"/>
    <property type="match status" value="1"/>
</dbReference>
<dbReference type="InterPro" id="IPR051325">
    <property type="entry name" value="Nudix_hydrolase_domain"/>
</dbReference>
<feature type="domain" description="Nudix hydrolase" evidence="3">
    <location>
        <begin position="227"/>
        <end position="362"/>
    </location>
</feature>
<dbReference type="GO" id="GO:0006754">
    <property type="term" value="P:ATP biosynthetic process"/>
    <property type="evidence" value="ECO:0007669"/>
    <property type="project" value="TreeGrafter"/>
</dbReference>
<dbReference type="InterPro" id="IPR015797">
    <property type="entry name" value="NUDIX_hydrolase-like_dom_sf"/>
</dbReference>
<dbReference type="InterPro" id="IPR000086">
    <property type="entry name" value="NUDIX_hydrolase_dom"/>
</dbReference>
<evidence type="ECO:0000256" key="1">
    <source>
        <dbReference type="ARBA" id="ARBA00022801"/>
    </source>
</evidence>
<evidence type="ECO:0000313" key="5">
    <source>
        <dbReference type="Proteomes" id="UP000244384"/>
    </source>
</evidence>
<dbReference type="AlphaFoldDB" id="A0A2S0WIK7"/>
<protein>
    <recommendedName>
        <fullName evidence="3">Nudix hydrolase domain-containing protein</fullName>
    </recommendedName>
</protein>
<feature type="compositionally biased region" description="Basic and acidic residues" evidence="2">
    <location>
        <begin position="147"/>
        <end position="168"/>
    </location>
</feature>
<name>A0A2S0WIK7_9ACTN</name>
<dbReference type="Gene3D" id="3.90.79.10">
    <property type="entry name" value="Nucleoside Triphosphate Pyrophosphohydrolase"/>
    <property type="match status" value="1"/>
</dbReference>
<dbReference type="SUPFAM" id="SSF55811">
    <property type="entry name" value="Nudix"/>
    <property type="match status" value="1"/>
</dbReference>
<dbReference type="SUPFAM" id="SSF53254">
    <property type="entry name" value="Phosphoglycerate mutase-like"/>
    <property type="match status" value="1"/>
</dbReference>